<dbReference type="InterPro" id="IPR015424">
    <property type="entry name" value="PyrdxlP-dep_Trfase"/>
</dbReference>
<evidence type="ECO:0000256" key="4">
    <source>
        <dbReference type="ARBA" id="ARBA00022898"/>
    </source>
</evidence>
<evidence type="ECO:0000256" key="3">
    <source>
        <dbReference type="ARBA" id="ARBA00022793"/>
    </source>
</evidence>
<evidence type="ECO:0000256" key="2">
    <source>
        <dbReference type="ARBA" id="ARBA00009533"/>
    </source>
</evidence>
<protein>
    <submittedName>
        <fullName evidence="8">Glutamate/tyrosine decarboxylase-like PLP-dependent enzyme</fullName>
    </submittedName>
</protein>
<evidence type="ECO:0000313" key="8">
    <source>
        <dbReference type="EMBL" id="MBB5031853.1"/>
    </source>
</evidence>
<dbReference type="SUPFAM" id="SSF53383">
    <property type="entry name" value="PLP-dependent transferases"/>
    <property type="match status" value="1"/>
</dbReference>
<comment type="similarity">
    <text evidence="2 7">Belongs to the group II decarboxylase family.</text>
</comment>
<dbReference type="InterPro" id="IPR015422">
    <property type="entry name" value="PyrdxlP-dep_Trfase_small"/>
</dbReference>
<evidence type="ECO:0000256" key="6">
    <source>
        <dbReference type="PIRSR" id="PIRSR602129-50"/>
    </source>
</evidence>
<feature type="modified residue" description="N6-(pyridoxal phosphate)lysine" evidence="6">
    <location>
        <position position="96"/>
    </location>
</feature>
<dbReference type="GO" id="GO:0016831">
    <property type="term" value="F:carboxy-lyase activity"/>
    <property type="evidence" value="ECO:0007669"/>
    <property type="project" value="UniProtKB-KW"/>
</dbReference>
<dbReference type="PANTHER" id="PTHR46101">
    <property type="match status" value="1"/>
</dbReference>
<dbReference type="GO" id="GO:0030170">
    <property type="term" value="F:pyridoxal phosphate binding"/>
    <property type="evidence" value="ECO:0007669"/>
    <property type="project" value="InterPro"/>
</dbReference>
<dbReference type="AlphaFoldDB" id="A0A7W7Y8Z7"/>
<evidence type="ECO:0000313" key="9">
    <source>
        <dbReference type="Proteomes" id="UP000590740"/>
    </source>
</evidence>
<proteinExistence type="inferred from homology"/>
<keyword evidence="5 7" id="KW-0456">Lyase</keyword>
<dbReference type="InterPro" id="IPR002129">
    <property type="entry name" value="PyrdxlP-dep_de-COase"/>
</dbReference>
<dbReference type="GO" id="GO:0019752">
    <property type="term" value="P:carboxylic acid metabolic process"/>
    <property type="evidence" value="ECO:0007669"/>
    <property type="project" value="InterPro"/>
</dbReference>
<keyword evidence="4 6" id="KW-0663">Pyridoxal phosphate</keyword>
<evidence type="ECO:0000256" key="7">
    <source>
        <dbReference type="RuleBase" id="RU000382"/>
    </source>
</evidence>
<dbReference type="Pfam" id="PF00282">
    <property type="entry name" value="Pyridoxal_deC"/>
    <property type="match status" value="1"/>
</dbReference>
<dbReference type="InterPro" id="IPR021115">
    <property type="entry name" value="Pyridoxal-P_BS"/>
</dbReference>
<keyword evidence="9" id="KW-1185">Reference proteome</keyword>
<comment type="caution">
    <text evidence="8">The sequence shown here is derived from an EMBL/GenBank/DDBJ whole genome shotgun (WGS) entry which is preliminary data.</text>
</comment>
<keyword evidence="3" id="KW-0210">Decarboxylase</keyword>
<dbReference type="InterPro" id="IPR015421">
    <property type="entry name" value="PyrdxlP-dep_Trfase_major"/>
</dbReference>
<dbReference type="PANTHER" id="PTHR46101:SF2">
    <property type="entry name" value="SERINE DECARBOXYLASE"/>
    <property type="match status" value="1"/>
</dbReference>
<name>A0A7W7Y8Z7_9BACT</name>
<reference evidence="8 9" key="1">
    <citation type="submission" date="2020-08" db="EMBL/GenBank/DDBJ databases">
        <title>Genomic Encyclopedia of Type Strains, Phase IV (KMG-IV): sequencing the most valuable type-strain genomes for metagenomic binning, comparative biology and taxonomic classification.</title>
        <authorList>
            <person name="Goeker M."/>
        </authorList>
    </citation>
    <scope>NUCLEOTIDE SEQUENCE [LARGE SCALE GENOMIC DNA]</scope>
    <source>
        <strain evidence="8 9">DSM 12252</strain>
    </source>
</reference>
<evidence type="ECO:0000256" key="5">
    <source>
        <dbReference type="ARBA" id="ARBA00023239"/>
    </source>
</evidence>
<dbReference type="Gene3D" id="3.90.1150.10">
    <property type="entry name" value="Aspartate Aminotransferase, domain 1"/>
    <property type="match status" value="1"/>
</dbReference>
<dbReference type="Proteomes" id="UP000590740">
    <property type="component" value="Unassembled WGS sequence"/>
</dbReference>
<dbReference type="InterPro" id="IPR051151">
    <property type="entry name" value="Group_II_Decarboxylase"/>
</dbReference>
<comment type="cofactor">
    <cofactor evidence="1 6 7">
        <name>pyridoxal 5'-phosphate</name>
        <dbReference type="ChEBI" id="CHEBI:597326"/>
    </cofactor>
</comment>
<dbReference type="Gene3D" id="3.40.640.10">
    <property type="entry name" value="Type I PLP-dependent aspartate aminotransferase-like (Major domain)"/>
    <property type="match status" value="1"/>
</dbReference>
<sequence>MIKSQLDGQMDYTDLRETLRIHRDVPPILFANIGTTMKGAVDDLGKIRAILKDLAIPNAYIHADAALSGMILPFVDEPQPWNFADGADSISISGHKMLGSPVPCGVVLARKAHVDRIARSIEYIGALDTTIAGSRSAFSPLLLWHRLRTLGEVGLRSMVQACLGNALYAVEQLRAQSIDAWCHPNSVTVVFPKPPPVMMEKWIIAPRKNIGHLIVMPHVTRAVIDAFVADFAAALNT</sequence>
<organism evidence="8 9">
    <name type="scientific">Prosthecobacter vanneervenii</name>
    <dbReference type="NCBI Taxonomy" id="48466"/>
    <lineage>
        <taxon>Bacteria</taxon>
        <taxon>Pseudomonadati</taxon>
        <taxon>Verrucomicrobiota</taxon>
        <taxon>Verrucomicrobiia</taxon>
        <taxon>Verrucomicrobiales</taxon>
        <taxon>Verrucomicrobiaceae</taxon>
        <taxon>Prosthecobacter</taxon>
    </lineage>
</organism>
<dbReference type="PROSITE" id="PS00392">
    <property type="entry name" value="DDC_GAD_HDC_YDC"/>
    <property type="match status" value="1"/>
</dbReference>
<accession>A0A7W7Y8Z7</accession>
<evidence type="ECO:0000256" key="1">
    <source>
        <dbReference type="ARBA" id="ARBA00001933"/>
    </source>
</evidence>
<gene>
    <name evidence="8" type="ORF">HNQ65_001421</name>
</gene>
<dbReference type="RefSeq" id="WP_221306067.1">
    <property type="nucleotide sequence ID" value="NZ_JACHIG010000002.1"/>
</dbReference>
<dbReference type="EMBL" id="JACHIG010000002">
    <property type="protein sequence ID" value="MBB5031853.1"/>
    <property type="molecule type" value="Genomic_DNA"/>
</dbReference>